<organism evidence="8 9">
    <name type="scientific">Thalassospira marina</name>
    <dbReference type="NCBI Taxonomy" id="2048283"/>
    <lineage>
        <taxon>Bacteria</taxon>
        <taxon>Pseudomonadati</taxon>
        <taxon>Pseudomonadota</taxon>
        <taxon>Alphaproteobacteria</taxon>
        <taxon>Rhodospirillales</taxon>
        <taxon>Thalassospiraceae</taxon>
        <taxon>Thalassospira</taxon>
    </lineage>
</organism>
<evidence type="ECO:0000256" key="6">
    <source>
        <dbReference type="PIRSR" id="PIRSR015582-2"/>
    </source>
</evidence>
<accession>A0A2N3KET7</accession>
<evidence type="ECO:0000256" key="2">
    <source>
        <dbReference type="ARBA" id="ARBA00005568"/>
    </source>
</evidence>
<dbReference type="GO" id="GO:0006107">
    <property type="term" value="P:oxaloacetate metabolic process"/>
    <property type="evidence" value="ECO:0007669"/>
    <property type="project" value="TreeGrafter"/>
</dbReference>
<keyword evidence="8" id="KW-0456">Lyase</keyword>
<proteinExistence type="inferred from homology"/>
<dbReference type="PANTHER" id="PTHR32308:SF0">
    <property type="entry name" value="HPCH_HPAI ALDOLASE_CITRATE LYASE DOMAIN-CONTAINING PROTEIN"/>
    <property type="match status" value="1"/>
</dbReference>
<feature type="binding site" evidence="5">
    <location>
        <position position="74"/>
    </location>
    <ligand>
        <name>substrate</name>
    </ligand>
</feature>
<feature type="domain" description="HpcH/HpaI aldolase/citrate lyase" evidence="7">
    <location>
        <begin position="13"/>
        <end position="231"/>
    </location>
</feature>
<reference evidence="8 9" key="1">
    <citation type="submission" date="2017-09" db="EMBL/GenBank/DDBJ databases">
        <title>Biodiversity and function of Thalassospira species in the particle-attached aromatic-hydrocarbon-degrading consortia from the surface seawater of the South China Sea.</title>
        <authorList>
            <person name="Dong C."/>
            <person name="Liu R."/>
            <person name="Shao Z."/>
        </authorList>
    </citation>
    <scope>NUCLEOTIDE SEQUENCE [LARGE SCALE GENOMIC DNA]</scope>
    <source>
        <strain evidence="8 9">CSC1P2</strain>
    </source>
</reference>
<evidence type="ECO:0000313" key="9">
    <source>
        <dbReference type="Proteomes" id="UP000233597"/>
    </source>
</evidence>
<comment type="cofactor">
    <cofactor evidence="1">
        <name>Mg(2+)</name>
        <dbReference type="ChEBI" id="CHEBI:18420"/>
    </cofactor>
</comment>
<dbReference type="Pfam" id="PF03328">
    <property type="entry name" value="HpcH_HpaI"/>
    <property type="match status" value="1"/>
</dbReference>
<feature type="binding site" evidence="6">
    <location>
        <position position="163"/>
    </location>
    <ligand>
        <name>Mg(2+)</name>
        <dbReference type="ChEBI" id="CHEBI:18420"/>
    </ligand>
</feature>
<feature type="binding site" evidence="5">
    <location>
        <position position="136"/>
    </location>
    <ligand>
        <name>substrate</name>
    </ligand>
</feature>
<dbReference type="AlphaFoldDB" id="A0A2N3KET7"/>
<dbReference type="PANTHER" id="PTHR32308">
    <property type="entry name" value="LYASE BETA SUBUNIT, PUTATIVE (AFU_ORTHOLOGUE AFUA_4G13030)-RELATED"/>
    <property type="match status" value="1"/>
</dbReference>
<dbReference type="Proteomes" id="UP000233597">
    <property type="component" value="Unassembled WGS sequence"/>
</dbReference>
<gene>
    <name evidence="8" type="ORF">COO20_23180</name>
</gene>
<name>A0A2N3KET7_9PROT</name>
<keyword evidence="4 6" id="KW-0460">Magnesium</keyword>
<comment type="caution">
    <text evidence="8">The sequence shown here is derived from an EMBL/GenBank/DDBJ whole genome shotgun (WGS) entry which is preliminary data.</text>
</comment>
<feature type="binding site" evidence="6">
    <location>
        <position position="136"/>
    </location>
    <ligand>
        <name>Mg(2+)</name>
        <dbReference type="ChEBI" id="CHEBI:18420"/>
    </ligand>
</feature>
<sequence length="297" mass="31975">MTVLPDQPHYSWRSLLYVPANNPRFVGKAQQRGADGVVLDLEDSVPDTDKENARNLCAEAIVDMADGPSDVLVRINASLRQAIPDLEKIVQPGLKAILMPKADRPDKIALLAETLDELEAERGIAPGSIKFIPMIEAPAGFFAASDIATASSRSIGLLLGSEDFATEAGMEPDPETLLLPRQQLVFAARKAGLVPYGLLESAADYSNVEKTLEIALRAARFGFEGSTCVHPALVPVLNQAFSPSVEQIAHAREVMATLETAAAQGKGAAVLKGRMIDAPMRKRAERLLVRTQRFGLI</sequence>
<evidence type="ECO:0000256" key="3">
    <source>
        <dbReference type="ARBA" id="ARBA00022723"/>
    </source>
</evidence>
<dbReference type="EMBL" id="NWTK01000020">
    <property type="protein sequence ID" value="PKR49068.1"/>
    <property type="molecule type" value="Genomic_DNA"/>
</dbReference>
<dbReference type="InterPro" id="IPR011206">
    <property type="entry name" value="Citrate_lyase_beta/mcl1/mcl2"/>
</dbReference>
<dbReference type="Gene3D" id="3.20.20.60">
    <property type="entry name" value="Phosphoenolpyruvate-binding domains"/>
    <property type="match status" value="1"/>
</dbReference>
<dbReference type="InterPro" id="IPR040442">
    <property type="entry name" value="Pyrv_kinase-like_dom_sf"/>
</dbReference>
<dbReference type="InterPro" id="IPR005000">
    <property type="entry name" value="Aldolase/citrate-lyase_domain"/>
</dbReference>
<dbReference type="PIRSF" id="PIRSF015582">
    <property type="entry name" value="Cit_lyase_B"/>
    <property type="match status" value="1"/>
</dbReference>
<evidence type="ECO:0000259" key="7">
    <source>
        <dbReference type="Pfam" id="PF03328"/>
    </source>
</evidence>
<evidence type="ECO:0000256" key="4">
    <source>
        <dbReference type="ARBA" id="ARBA00022842"/>
    </source>
</evidence>
<dbReference type="OrthoDB" id="9800547at2"/>
<keyword evidence="3 6" id="KW-0479">Metal-binding</keyword>
<dbReference type="RefSeq" id="WP_101270908.1">
    <property type="nucleotide sequence ID" value="NZ_NWTK01000020.1"/>
</dbReference>
<protein>
    <submittedName>
        <fullName evidence="8">CoA ester lyase</fullName>
    </submittedName>
</protein>
<dbReference type="SUPFAM" id="SSF51621">
    <property type="entry name" value="Phosphoenolpyruvate/pyruvate domain"/>
    <property type="match status" value="1"/>
</dbReference>
<dbReference type="InterPro" id="IPR015813">
    <property type="entry name" value="Pyrv/PenolPyrv_kinase-like_dom"/>
</dbReference>
<evidence type="ECO:0000256" key="5">
    <source>
        <dbReference type="PIRSR" id="PIRSR015582-1"/>
    </source>
</evidence>
<evidence type="ECO:0000256" key="1">
    <source>
        <dbReference type="ARBA" id="ARBA00001946"/>
    </source>
</evidence>
<evidence type="ECO:0000313" key="8">
    <source>
        <dbReference type="EMBL" id="PKR49068.1"/>
    </source>
</evidence>
<comment type="similarity">
    <text evidence="2">Belongs to the HpcH/HpaI aldolase family.</text>
</comment>
<dbReference type="GO" id="GO:0000287">
    <property type="term" value="F:magnesium ion binding"/>
    <property type="evidence" value="ECO:0007669"/>
    <property type="project" value="TreeGrafter"/>
</dbReference>
<dbReference type="GO" id="GO:0016829">
    <property type="term" value="F:lyase activity"/>
    <property type="evidence" value="ECO:0007669"/>
    <property type="project" value="UniProtKB-KW"/>
</dbReference>